<dbReference type="GO" id="GO:0003677">
    <property type="term" value="F:DNA binding"/>
    <property type="evidence" value="ECO:0007669"/>
    <property type="project" value="InterPro"/>
</dbReference>
<dbReference type="Proteomes" id="UP000238348">
    <property type="component" value="Chromosome"/>
</dbReference>
<evidence type="ECO:0000313" key="4">
    <source>
        <dbReference type="Proteomes" id="UP000238348"/>
    </source>
</evidence>
<feature type="region of interest" description="Disordered" evidence="1">
    <location>
        <begin position="60"/>
        <end position="88"/>
    </location>
</feature>
<sequence length="122" mass="13269">MKRAFGQALAAARIAAGLTQEELGQLLDVVTSSVWYWESGVMTPITSHYEQLVSLFPALKSAPRPDSKDKVKSGPTPAPRSARKPRTRWKPAVVVPIREAPCDCAELRLSCGLCRPLLAKAV</sequence>
<name>A0A2L0F3B7_SORCE</name>
<accession>A0A2L0F3B7</accession>
<evidence type="ECO:0000256" key="1">
    <source>
        <dbReference type="SAM" id="MobiDB-lite"/>
    </source>
</evidence>
<dbReference type="InterPro" id="IPR001387">
    <property type="entry name" value="Cro/C1-type_HTH"/>
</dbReference>
<evidence type="ECO:0000259" key="2">
    <source>
        <dbReference type="PROSITE" id="PS50943"/>
    </source>
</evidence>
<protein>
    <recommendedName>
        <fullName evidence="2">HTH cro/C1-type domain-containing protein</fullName>
    </recommendedName>
</protein>
<dbReference type="CDD" id="cd00093">
    <property type="entry name" value="HTH_XRE"/>
    <property type="match status" value="1"/>
</dbReference>
<feature type="domain" description="HTH cro/C1-type" evidence="2">
    <location>
        <begin position="9"/>
        <end position="44"/>
    </location>
</feature>
<feature type="compositionally biased region" description="Basic and acidic residues" evidence="1">
    <location>
        <begin position="63"/>
        <end position="72"/>
    </location>
</feature>
<reference evidence="3 4" key="1">
    <citation type="submission" date="2015-09" db="EMBL/GenBank/DDBJ databases">
        <title>Sorangium comparison.</title>
        <authorList>
            <person name="Zaburannyi N."/>
            <person name="Bunk B."/>
            <person name="Overmann J."/>
            <person name="Mueller R."/>
        </authorList>
    </citation>
    <scope>NUCLEOTIDE SEQUENCE [LARGE SCALE GENOMIC DNA]</scope>
    <source>
        <strain evidence="3 4">So ce26</strain>
    </source>
</reference>
<dbReference type="InterPro" id="IPR010982">
    <property type="entry name" value="Lambda_DNA-bd_dom_sf"/>
</dbReference>
<dbReference type="Gene3D" id="1.10.260.40">
    <property type="entry name" value="lambda repressor-like DNA-binding domains"/>
    <property type="match status" value="1"/>
</dbReference>
<dbReference type="SUPFAM" id="SSF47413">
    <property type="entry name" value="lambda repressor-like DNA-binding domains"/>
    <property type="match status" value="1"/>
</dbReference>
<dbReference type="AlphaFoldDB" id="A0A2L0F3B7"/>
<organism evidence="3 4">
    <name type="scientific">Sorangium cellulosum</name>
    <name type="common">Polyangium cellulosum</name>
    <dbReference type="NCBI Taxonomy" id="56"/>
    <lineage>
        <taxon>Bacteria</taxon>
        <taxon>Pseudomonadati</taxon>
        <taxon>Myxococcota</taxon>
        <taxon>Polyangia</taxon>
        <taxon>Polyangiales</taxon>
        <taxon>Polyangiaceae</taxon>
        <taxon>Sorangium</taxon>
    </lineage>
</organism>
<gene>
    <name evidence="3" type="ORF">SOCE26_075830</name>
</gene>
<evidence type="ECO:0000313" key="3">
    <source>
        <dbReference type="EMBL" id="AUX46078.1"/>
    </source>
</evidence>
<proteinExistence type="predicted"/>
<dbReference type="PROSITE" id="PS50943">
    <property type="entry name" value="HTH_CROC1"/>
    <property type="match status" value="1"/>
</dbReference>
<dbReference type="EMBL" id="CP012673">
    <property type="protein sequence ID" value="AUX46078.1"/>
    <property type="molecule type" value="Genomic_DNA"/>
</dbReference>